<keyword evidence="2" id="KW-1185">Reference proteome</keyword>
<dbReference type="Proteomes" id="UP000004277">
    <property type="component" value="Unassembled WGS sequence"/>
</dbReference>
<dbReference type="EMBL" id="AKCV02000022">
    <property type="protein sequence ID" value="TMS57622.1"/>
    <property type="molecule type" value="Genomic_DNA"/>
</dbReference>
<accession>A0ACD3SNF9</accession>
<protein>
    <submittedName>
        <fullName evidence="1">Uncharacterized protein</fullName>
    </submittedName>
</protein>
<organism evidence="1 2">
    <name type="scientific">Imbroritus primus</name>
    <dbReference type="NCBI Taxonomy" id="3058603"/>
    <lineage>
        <taxon>Bacteria</taxon>
        <taxon>Pseudomonadati</taxon>
        <taxon>Pseudomonadota</taxon>
        <taxon>Betaproteobacteria</taxon>
        <taxon>Burkholderiales</taxon>
        <taxon>Burkholderiaceae</taxon>
        <taxon>Imbroritus</taxon>
    </lineage>
</organism>
<proteinExistence type="predicted"/>
<reference evidence="1" key="1">
    <citation type="submission" date="2019-05" db="EMBL/GenBank/DDBJ databases">
        <title>Revised genome assembly of Burkholderiaceae (previously Ralstonia) sp. PBA.</title>
        <authorList>
            <person name="Gan H.M."/>
        </authorList>
    </citation>
    <scope>NUCLEOTIDE SEQUENCE</scope>
    <source>
        <strain evidence="1">PBA</strain>
    </source>
</reference>
<gene>
    <name evidence="1" type="ORF">MW7_012100</name>
</gene>
<name>A0ACD3SNF9_9BURK</name>
<comment type="caution">
    <text evidence="1">The sequence shown here is derived from an EMBL/GenBank/DDBJ whole genome shotgun (WGS) entry which is preliminary data.</text>
</comment>
<evidence type="ECO:0000313" key="2">
    <source>
        <dbReference type="Proteomes" id="UP000004277"/>
    </source>
</evidence>
<sequence>MHAQHVRRTRQSLFHVLAASAALSVSTTGLAQEPATAASPHTFTANVGLISNYVFRGMTYTQNRPAIQGGFDYAHASGLYLGVWGTNVSSKAINDASLETDFYGGYAWSTGDWRFDAGLLQFYYPGNPRLPGTREKYNTLEAYGSVGWKILTLKYSHTLTDFFGYNSASMGTNQGSSRGSGYIELNADVPLPYEVTLGLHIGRQFVRHYSAYNYTDWRVGVTKAFGEGWSASFAYTGTNADRDLWVADGKRLGKAHWIIGLKRTF</sequence>
<evidence type="ECO:0000313" key="1">
    <source>
        <dbReference type="EMBL" id="TMS57622.1"/>
    </source>
</evidence>